<reference evidence="12 13" key="1">
    <citation type="submission" date="2017-05" db="EMBL/GenBank/DDBJ databases">
        <authorList>
            <person name="Varghese N."/>
            <person name="Submissions S."/>
        </authorList>
    </citation>
    <scope>NUCLEOTIDE SEQUENCE [LARGE SCALE GENOMIC DNA]</scope>
    <source>
        <strain evidence="12 13">DSM 15360</strain>
    </source>
</reference>
<feature type="transmembrane region" description="Helical" evidence="8">
    <location>
        <begin position="630"/>
        <end position="652"/>
    </location>
</feature>
<dbReference type="InterPro" id="IPR006686">
    <property type="entry name" value="MscS_channel_CS"/>
</dbReference>
<name>A0ABY1NFX9_9BACT</name>
<keyword evidence="4 8" id="KW-0812">Transmembrane</keyword>
<evidence type="ECO:0000256" key="7">
    <source>
        <dbReference type="SAM" id="MobiDB-lite"/>
    </source>
</evidence>
<comment type="caution">
    <text evidence="12">The sequence shown here is derived from an EMBL/GenBank/DDBJ whole genome shotgun (WGS) entry which is preliminary data.</text>
</comment>
<feature type="transmembrane region" description="Helical" evidence="8">
    <location>
        <begin position="280"/>
        <end position="297"/>
    </location>
</feature>
<dbReference type="InterPro" id="IPR011066">
    <property type="entry name" value="MscS_channel_C_sf"/>
</dbReference>
<evidence type="ECO:0000256" key="3">
    <source>
        <dbReference type="ARBA" id="ARBA00022475"/>
    </source>
</evidence>
<dbReference type="RefSeq" id="WP_283411707.1">
    <property type="nucleotide sequence ID" value="NZ_FXUA01000001.1"/>
</dbReference>
<dbReference type="Gene3D" id="2.30.30.60">
    <property type="match status" value="1"/>
</dbReference>
<evidence type="ECO:0000256" key="5">
    <source>
        <dbReference type="ARBA" id="ARBA00022989"/>
    </source>
</evidence>
<organism evidence="12 13">
    <name type="scientific">Algoriphagus winogradskyi</name>
    <dbReference type="NCBI Taxonomy" id="237017"/>
    <lineage>
        <taxon>Bacteria</taxon>
        <taxon>Pseudomonadati</taxon>
        <taxon>Bacteroidota</taxon>
        <taxon>Cytophagia</taxon>
        <taxon>Cytophagales</taxon>
        <taxon>Cyclobacteriaceae</taxon>
        <taxon>Algoriphagus</taxon>
    </lineage>
</organism>
<dbReference type="Gene3D" id="3.30.70.100">
    <property type="match status" value="1"/>
</dbReference>
<feature type="domain" description="Mechanosensitive ion channel MscS" evidence="10">
    <location>
        <begin position="646"/>
        <end position="712"/>
    </location>
</feature>
<feature type="chain" id="PRO_5045581678" evidence="9">
    <location>
        <begin position="21"/>
        <end position="854"/>
    </location>
</feature>
<feature type="transmembrane region" description="Helical" evidence="8">
    <location>
        <begin position="324"/>
        <end position="341"/>
    </location>
</feature>
<dbReference type="PANTHER" id="PTHR30347">
    <property type="entry name" value="POTASSIUM CHANNEL RELATED"/>
    <property type="match status" value="1"/>
</dbReference>
<dbReference type="SUPFAM" id="SSF82861">
    <property type="entry name" value="Mechanosensitive channel protein MscS (YggB), transmembrane region"/>
    <property type="match status" value="1"/>
</dbReference>
<accession>A0ABY1NFX9</accession>
<keyword evidence="3" id="KW-1003">Cell membrane</keyword>
<comment type="similarity">
    <text evidence="2">Belongs to the MscS (TC 1.A.23) family.</text>
</comment>
<feature type="transmembrane region" description="Helical" evidence="8">
    <location>
        <begin position="556"/>
        <end position="583"/>
    </location>
</feature>
<dbReference type="InterPro" id="IPR049278">
    <property type="entry name" value="MS_channel_C"/>
</dbReference>
<feature type="compositionally biased region" description="Basic and acidic residues" evidence="7">
    <location>
        <begin position="836"/>
        <end position="854"/>
    </location>
</feature>
<evidence type="ECO:0000313" key="13">
    <source>
        <dbReference type="Proteomes" id="UP001157915"/>
    </source>
</evidence>
<feature type="domain" description="Mechanosensitive ion channel MscS C-terminal" evidence="11">
    <location>
        <begin position="720"/>
        <end position="802"/>
    </location>
</feature>
<keyword evidence="6 8" id="KW-0472">Membrane</keyword>
<gene>
    <name evidence="12" type="ORF">SAMN06265367_101786</name>
</gene>
<comment type="subcellular location">
    <subcellularLocation>
        <location evidence="1">Cell membrane</location>
        <topology evidence="1">Multi-pass membrane protein</topology>
    </subcellularLocation>
</comment>
<dbReference type="PANTHER" id="PTHR30347:SF1">
    <property type="entry name" value="MECHANOSENSITIVE CHANNEL MSCK"/>
    <property type="match status" value="1"/>
</dbReference>
<protein>
    <submittedName>
        <fullName evidence="12">Mechanosensitive ion channel</fullName>
    </submittedName>
</protein>
<dbReference type="InterPro" id="IPR010920">
    <property type="entry name" value="LSM_dom_sf"/>
</dbReference>
<evidence type="ECO:0000259" key="10">
    <source>
        <dbReference type="Pfam" id="PF00924"/>
    </source>
</evidence>
<dbReference type="Pfam" id="PF00924">
    <property type="entry name" value="MS_channel_2nd"/>
    <property type="match status" value="1"/>
</dbReference>
<keyword evidence="13" id="KW-1185">Reference proteome</keyword>
<feature type="transmembrane region" description="Helical" evidence="8">
    <location>
        <begin position="401"/>
        <end position="422"/>
    </location>
</feature>
<evidence type="ECO:0000259" key="11">
    <source>
        <dbReference type="Pfam" id="PF21082"/>
    </source>
</evidence>
<dbReference type="EMBL" id="FXUA01000001">
    <property type="protein sequence ID" value="SMP08708.1"/>
    <property type="molecule type" value="Genomic_DNA"/>
</dbReference>
<evidence type="ECO:0000313" key="12">
    <source>
        <dbReference type="EMBL" id="SMP08708.1"/>
    </source>
</evidence>
<dbReference type="SUPFAM" id="SSF50182">
    <property type="entry name" value="Sm-like ribonucleoproteins"/>
    <property type="match status" value="1"/>
</dbReference>
<dbReference type="PROSITE" id="PS01246">
    <property type="entry name" value="UPF0003"/>
    <property type="match status" value="1"/>
</dbReference>
<feature type="transmembrane region" description="Helical" evidence="8">
    <location>
        <begin position="604"/>
        <end position="624"/>
    </location>
</feature>
<feature type="transmembrane region" description="Helical" evidence="8">
    <location>
        <begin position="434"/>
        <end position="455"/>
    </location>
</feature>
<evidence type="ECO:0000256" key="8">
    <source>
        <dbReference type="SAM" id="Phobius"/>
    </source>
</evidence>
<keyword evidence="5 8" id="KW-1133">Transmembrane helix</keyword>
<feature type="transmembrane region" description="Helical" evidence="8">
    <location>
        <begin position="376"/>
        <end position="395"/>
    </location>
</feature>
<sequence>MYKILVAFLLSLQVIQSASAQGTTAEGNSTEEGTGIELIDSLFIFSDSVDLTPTKPKTGGAILTQLINKAQRYAYDLSELNVELAESLDTTAMSERLRIINIVAKRVKAKTEEDAGNLNHRYLIGMENLVSTVADENIGIQKKIQERVDKLSAAGNKLNSIKSDSLFAMTLRDTSLVPAINRELRLLKESLKNIDSIYLEQEILTAKLQAKVSENAMAFLSLKQYLNQTKKKLDRQYWTKEINYAWEPANYQKFSDLPTRAKRSIDLNIDLMKAYAERNLYTFLICAILFGLLYWKIKSTIKEISNQKDFASLILDRVKYFNKHTFFSTLIILIPIFLIIFSKPPLVFISILSLCLVIASSFLIKEQFGQKLNKIWLIFLTPYIALAISGLNWIVIYQERWYILLSSLTFVVMGIVVLKEVLTNKEKQFTFLKYLAIFLIIIETFAFFSNILGRFSLSKTYSITGVILFYRGIGLFLFVNVFLEAIYLFIEHSKKESDVFTSYFDFQDLQKRMKGILYVFAAAIWVYGLIWHLGFFDKAYNTVQEFLLKDRTLGDTVFQYGSILLFIIVLYISTFLANNIAYFASVKDQKTAASRKQRLGSSILLIRLAVLSIGFLIGMTAAKIPFDKIAIVLGALSVGIGFGLQTIINNLVSGIILAFERPIQIGDEIQVGMNAGTVKDVGIRASKIQAYDGSEIVVPNGDLLSQSLINWTLSDKKRRVELIIGVGYGSDMKLVKSVLEEVMKGERILKAPAPRVYMQTFNDSSVDFRVLFWVESMDIWIDVRGEVMSTIFEKFAEHDIEIPFPKRDLYLKSVPSNWQEKISKPGEDISPGALDVKPKDDLSDMDKNKKSPEE</sequence>
<dbReference type="InterPro" id="IPR011014">
    <property type="entry name" value="MscS_channel_TM-2"/>
</dbReference>
<dbReference type="InterPro" id="IPR006685">
    <property type="entry name" value="MscS_channel_2nd"/>
</dbReference>
<dbReference type="SUPFAM" id="SSF82689">
    <property type="entry name" value="Mechanosensitive channel protein MscS (YggB), C-terminal domain"/>
    <property type="match status" value="1"/>
</dbReference>
<dbReference type="Gene3D" id="1.10.287.1260">
    <property type="match status" value="1"/>
</dbReference>
<proteinExistence type="inferred from homology"/>
<dbReference type="InterPro" id="IPR023408">
    <property type="entry name" value="MscS_beta-dom_sf"/>
</dbReference>
<feature type="transmembrane region" description="Helical" evidence="8">
    <location>
        <begin position="347"/>
        <end position="364"/>
    </location>
</feature>
<feature type="region of interest" description="Disordered" evidence="7">
    <location>
        <begin position="821"/>
        <end position="854"/>
    </location>
</feature>
<evidence type="ECO:0000256" key="1">
    <source>
        <dbReference type="ARBA" id="ARBA00004651"/>
    </source>
</evidence>
<evidence type="ECO:0000256" key="9">
    <source>
        <dbReference type="SAM" id="SignalP"/>
    </source>
</evidence>
<evidence type="ECO:0000256" key="6">
    <source>
        <dbReference type="ARBA" id="ARBA00023136"/>
    </source>
</evidence>
<feature type="transmembrane region" description="Helical" evidence="8">
    <location>
        <begin position="516"/>
        <end position="536"/>
    </location>
</feature>
<feature type="signal peptide" evidence="9">
    <location>
        <begin position="1"/>
        <end position="20"/>
    </location>
</feature>
<feature type="transmembrane region" description="Helical" evidence="8">
    <location>
        <begin position="467"/>
        <end position="490"/>
    </location>
</feature>
<dbReference type="Pfam" id="PF21082">
    <property type="entry name" value="MS_channel_3rd"/>
    <property type="match status" value="1"/>
</dbReference>
<dbReference type="Proteomes" id="UP001157915">
    <property type="component" value="Unassembled WGS sequence"/>
</dbReference>
<dbReference type="InterPro" id="IPR052702">
    <property type="entry name" value="MscS-like_channel"/>
</dbReference>
<evidence type="ECO:0000256" key="4">
    <source>
        <dbReference type="ARBA" id="ARBA00022692"/>
    </source>
</evidence>
<keyword evidence="9" id="KW-0732">Signal</keyword>
<evidence type="ECO:0000256" key="2">
    <source>
        <dbReference type="ARBA" id="ARBA00008017"/>
    </source>
</evidence>